<dbReference type="EMBL" id="HBGE01086565">
    <property type="protein sequence ID" value="CAD9174811.1"/>
    <property type="molecule type" value="Transcribed_RNA"/>
</dbReference>
<protein>
    <recommendedName>
        <fullName evidence="2">Aminoglycoside phosphotransferase domain-containing protein</fullName>
    </recommendedName>
</protein>
<evidence type="ECO:0008006" key="2">
    <source>
        <dbReference type="Google" id="ProtNLM"/>
    </source>
</evidence>
<organism evidence="1">
    <name type="scientific">Alexandrium catenella</name>
    <name type="common">Red tide dinoflagellate</name>
    <name type="synonym">Gonyaulax catenella</name>
    <dbReference type="NCBI Taxonomy" id="2925"/>
    <lineage>
        <taxon>Eukaryota</taxon>
        <taxon>Sar</taxon>
        <taxon>Alveolata</taxon>
        <taxon>Dinophyceae</taxon>
        <taxon>Gonyaulacales</taxon>
        <taxon>Pyrocystaceae</taxon>
        <taxon>Alexandrium</taxon>
    </lineage>
</organism>
<gene>
    <name evidence="1" type="ORF">ACAT0790_LOCUS51580</name>
</gene>
<reference evidence="1" key="1">
    <citation type="submission" date="2021-01" db="EMBL/GenBank/DDBJ databases">
        <authorList>
            <person name="Corre E."/>
            <person name="Pelletier E."/>
            <person name="Niang G."/>
            <person name="Scheremetjew M."/>
            <person name="Finn R."/>
            <person name="Kale V."/>
            <person name="Holt S."/>
            <person name="Cochrane G."/>
            <person name="Meng A."/>
            <person name="Brown T."/>
            <person name="Cohen L."/>
        </authorList>
    </citation>
    <scope>NUCLEOTIDE SEQUENCE</scope>
    <source>
        <strain evidence="1">OF101</strain>
    </source>
</reference>
<name>A0A7S1RSE4_ALECA</name>
<sequence>MLTAWAHSGRLGAQLPELFPANKAGFLVGFPVAAKAFDEFWPRVEDFVLRHAPQLFPADVANPGYLAQLRAECMEVGPALGKVNKFCTAGDELWQFLHPNLHIDNAFFFRDASGLQDCGLLDWGGAGTGFLLSQFVSGGGALSLAGAEMRVAHTDALVACYFETLAEFGGPRLDARDMQLRVALMDMAYVIGSMRLTETGRPGDVYEYLPKEAYAGVRGLDDPAFAADSIEALMLRSVVMMLVEGIKTWKGRGYHRLFSDWRAAHVK</sequence>
<proteinExistence type="predicted"/>
<dbReference type="AlphaFoldDB" id="A0A7S1RSE4"/>
<evidence type="ECO:0000313" key="1">
    <source>
        <dbReference type="EMBL" id="CAD9174811.1"/>
    </source>
</evidence>
<accession>A0A7S1RSE4</accession>